<protein>
    <submittedName>
        <fullName evidence="3">Anthranilate synthase, amidotransferase component @ Para-aminobenzoate synthase, amidotransferase component</fullName>
        <ecNumber evidence="3">2.6.1.85</ecNumber>
        <ecNumber evidence="3">4.1.3.27</ecNumber>
    </submittedName>
</protein>
<evidence type="ECO:0000313" key="3">
    <source>
        <dbReference type="EMBL" id="VAW24420.1"/>
    </source>
</evidence>
<name>A0A3B0U5U7_9ZZZZ</name>
<dbReference type="CDD" id="cd01743">
    <property type="entry name" value="GATase1_Anthranilate_Synthase"/>
    <property type="match status" value="1"/>
</dbReference>
<gene>
    <name evidence="3" type="ORF">MNBD_ALPHA11-252</name>
</gene>
<keyword evidence="3" id="KW-0456">Lyase</keyword>
<reference evidence="3" key="1">
    <citation type="submission" date="2018-06" db="EMBL/GenBank/DDBJ databases">
        <authorList>
            <person name="Zhirakovskaya E."/>
        </authorList>
    </citation>
    <scope>NUCLEOTIDE SEQUENCE</scope>
</reference>
<keyword evidence="1" id="KW-0315">Glutamine amidotransferase</keyword>
<dbReference type="GO" id="GO:0046820">
    <property type="term" value="F:4-amino-4-deoxychorismate synthase activity"/>
    <property type="evidence" value="ECO:0007669"/>
    <property type="project" value="UniProtKB-EC"/>
</dbReference>
<dbReference type="Pfam" id="PF00117">
    <property type="entry name" value="GATase"/>
    <property type="match status" value="1"/>
</dbReference>
<keyword evidence="3" id="KW-0808">Transferase</keyword>
<organism evidence="3">
    <name type="scientific">hydrothermal vent metagenome</name>
    <dbReference type="NCBI Taxonomy" id="652676"/>
    <lineage>
        <taxon>unclassified sequences</taxon>
        <taxon>metagenomes</taxon>
        <taxon>ecological metagenomes</taxon>
    </lineage>
</organism>
<dbReference type="PRINTS" id="PR00097">
    <property type="entry name" value="ANTSNTHASEII"/>
</dbReference>
<feature type="domain" description="Glutamine amidotransferase" evidence="2">
    <location>
        <begin position="17"/>
        <end position="199"/>
    </location>
</feature>
<dbReference type="PRINTS" id="PR00099">
    <property type="entry name" value="CPSGATASE"/>
</dbReference>
<dbReference type="NCBIfam" id="TIGR00566">
    <property type="entry name" value="trpG_papA"/>
    <property type="match status" value="1"/>
</dbReference>
<keyword evidence="3" id="KW-0032">Aminotransferase</keyword>
<dbReference type="InterPro" id="IPR017926">
    <property type="entry name" value="GATASE"/>
</dbReference>
<dbReference type="EC" id="4.1.3.27" evidence="3"/>
<sequence length="214" mass="23365">MENIAATKNIVPAKIIVIDNYDSFTYNLVHYLGELGAQIEVFRNDKISVDEVEKLNPEAIILSPGPCTPTEAGICVELVQRLGEKTPIFGVCLGLQSIAQAYGAKVVASPTLMHGKVSNISHEQKGVFASLASPFKATRYHSLCVSKNEIPRELEVTAETKDGVIMGMQHKSLPAHGVQFHPESIASEHGHDILKNFLAMANEFNQQKRTASVK</sequence>
<dbReference type="GO" id="GO:0005829">
    <property type="term" value="C:cytosol"/>
    <property type="evidence" value="ECO:0007669"/>
    <property type="project" value="TreeGrafter"/>
</dbReference>
<evidence type="ECO:0000256" key="1">
    <source>
        <dbReference type="ARBA" id="ARBA00022962"/>
    </source>
</evidence>
<evidence type="ECO:0000259" key="2">
    <source>
        <dbReference type="Pfam" id="PF00117"/>
    </source>
</evidence>
<dbReference type="Gene3D" id="3.40.50.880">
    <property type="match status" value="1"/>
</dbReference>
<dbReference type="InterPro" id="IPR050472">
    <property type="entry name" value="Anth_synth/Amidotransfase"/>
</dbReference>
<dbReference type="InterPro" id="IPR029062">
    <property type="entry name" value="Class_I_gatase-like"/>
</dbReference>
<dbReference type="GO" id="GO:0000162">
    <property type="term" value="P:L-tryptophan biosynthetic process"/>
    <property type="evidence" value="ECO:0007669"/>
    <property type="project" value="TreeGrafter"/>
</dbReference>
<dbReference type="EMBL" id="UOEQ01000530">
    <property type="protein sequence ID" value="VAW24420.1"/>
    <property type="molecule type" value="Genomic_DNA"/>
</dbReference>
<proteinExistence type="predicted"/>
<dbReference type="PRINTS" id="PR00096">
    <property type="entry name" value="GATASE"/>
</dbReference>
<dbReference type="GO" id="GO:0004049">
    <property type="term" value="F:anthranilate synthase activity"/>
    <property type="evidence" value="ECO:0007669"/>
    <property type="project" value="UniProtKB-EC"/>
</dbReference>
<dbReference type="InterPro" id="IPR006221">
    <property type="entry name" value="TrpG/PapA_dom"/>
</dbReference>
<dbReference type="EC" id="2.6.1.85" evidence="3"/>
<dbReference type="PROSITE" id="PS51273">
    <property type="entry name" value="GATASE_TYPE_1"/>
    <property type="match status" value="1"/>
</dbReference>
<dbReference type="PANTHER" id="PTHR43418">
    <property type="entry name" value="MULTIFUNCTIONAL TRYPTOPHAN BIOSYNTHESIS PROTEIN-RELATED"/>
    <property type="match status" value="1"/>
</dbReference>
<dbReference type="SUPFAM" id="SSF52317">
    <property type="entry name" value="Class I glutamine amidotransferase-like"/>
    <property type="match status" value="1"/>
</dbReference>
<dbReference type="PANTHER" id="PTHR43418:SF4">
    <property type="entry name" value="MULTIFUNCTIONAL TRYPTOPHAN BIOSYNTHESIS PROTEIN"/>
    <property type="match status" value="1"/>
</dbReference>
<accession>A0A3B0U5U7</accession>
<dbReference type="AlphaFoldDB" id="A0A3B0U5U7"/>
<dbReference type="FunFam" id="3.40.50.880:FF:000003">
    <property type="entry name" value="Anthranilate synthase component II"/>
    <property type="match status" value="1"/>
</dbReference>